<feature type="region of interest" description="Disordered" evidence="7">
    <location>
        <begin position="666"/>
        <end position="690"/>
    </location>
</feature>
<evidence type="ECO:0000313" key="10">
    <source>
        <dbReference type="EMBL" id="POR05607.1"/>
    </source>
</evidence>
<reference evidence="11" key="1">
    <citation type="submission" date="2015-12" db="EMBL/GenBank/DDBJ databases">
        <authorList>
            <person name="Lodha T.D."/>
            <person name="Chintalapati S."/>
            <person name="Chintalapati V.R."/>
            <person name="Sravanthi T."/>
        </authorList>
    </citation>
    <scope>NUCLEOTIDE SEQUENCE [LARGE SCALE GENOMIC DNA]</scope>
    <source>
        <strain evidence="11">JC133</strain>
    </source>
</reference>
<dbReference type="GO" id="GO:0005886">
    <property type="term" value="C:plasma membrane"/>
    <property type="evidence" value="ECO:0007669"/>
    <property type="project" value="UniProtKB-SubCell"/>
</dbReference>
<dbReference type="Gene3D" id="3.40.50.150">
    <property type="entry name" value="Vaccinia Virus protein VP39"/>
    <property type="match status" value="1"/>
</dbReference>
<protein>
    <recommendedName>
        <fullName evidence="9">Ferrous iron transporter FeoA-like domain-containing protein</fullName>
    </recommendedName>
</protein>
<dbReference type="Proteomes" id="UP000237350">
    <property type="component" value="Unassembled WGS sequence"/>
</dbReference>
<feature type="transmembrane region" description="Helical" evidence="8">
    <location>
        <begin position="215"/>
        <end position="231"/>
    </location>
</feature>
<dbReference type="InterPro" id="IPR007167">
    <property type="entry name" value="Fe-transptr_FeoA-like"/>
</dbReference>
<dbReference type="GO" id="GO:0046914">
    <property type="term" value="F:transition metal ion binding"/>
    <property type="evidence" value="ECO:0007669"/>
    <property type="project" value="InterPro"/>
</dbReference>
<dbReference type="InterPro" id="IPR029063">
    <property type="entry name" value="SAM-dependent_MTases_sf"/>
</dbReference>
<evidence type="ECO:0000256" key="5">
    <source>
        <dbReference type="ARBA" id="ARBA00023004"/>
    </source>
</evidence>
<name>A0A2S4K1H1_9SPIO</name>
<evidence type="ECO:0000256" key="8">
    <source>
        <dbReference type="SAM" id="Phobius"/>
    </source>
</evidence>
<feature type="transmembrane region" description="Helical" evidence="8">
    <location>
        <begin position="237"/>
        <end position="262"/>
    </location>
</feature>
<evidence type="ECO:0000256" key="6">
    <source>
        <dbReference type="ARBA" id="ARBA00023136"/>
    </source>
</evidence>
<keyword evidence="4 8" id="KW-1133">Transmembrane helix</keyword>
<dbReference type="EMBL" id="LPWH01000001">
    <property type="protein sequence ID" value="POR05607.1"/>
    <property type="molecule type" value="Genomic_DNA"/>
</dbReference>
<dbReference type="SMART" id="SM00899">
    <property type="entry name" value="FeoA"/>
    <property type="match status" value="1"/>
</dbReference>
<keyword evidence="2" id="KW-1003">Cell membrane</keyword>
<feature type="transmembrane region" description="Helical" evidence="8">
    <location>
        <begin position="12"/>
        <end position="29"/>
    </location>
</feature>
<dbReference type="SUPFAM" id="SSF53335">
    <property type="entry name" value="S-adenosyl-L-methionine-dependent methyltransferases"/>
    <property type="match status" value="1"/>
</dbReference>
<proteinExistence type="predicted"/>
<keyword evidence="3 8" id="KW-0812">Transmembrane</keyword>
<comment type="subcellular location">
    <subcellularLocation>
        <location evidence="1">Cell membrane</location>
        <topology evidence="1">Multi-pass membrane protein</topology>
    </subcellularLocation>
</comment>
<feature type="domain" description="Ferrous iron transporter FeoA-like" evidence="9">
    <location>
        <begin position="596"/>
        <end position="664"/>
    </location>
</feature>
<evidence type="ECO:0000256" key="4">
    <source>
        <dbReference type="ARBA" id="ARBA00022989"/>
    </source>
</evidence>
<dbReference type="AlphaFoldDB" id="A0A2S4K1H1"/>
<organism evidence="10 11">
    <name type="scientific">Alkalispirochaeta sphaeroplastigenens</name>
    <dbReference type="NCBI Taxonomy" id="1187066"/>
    <lineage>
        <taxon>Bacteria</taxon>
        <taxon>Pseudomonadati</taxon>
        <taxon>Spirochaetota</taxon>
        <taxon>Spirochaetia</taxon>
        <taxon>Spirochaetales</taxon>
        <taxon>Spirochaetaceae</taxon>
        <taxon>Alkalispirochaeta</taxon>
    </lineage>
</organism>
<dbReference type="InterPro" id="IPR008988">
    <property type="entry name" value="Transcriptional_repressor_C"/>
</dbReference>
<evidence type="ECO:0000256" key="3">
    <source>
        <dbReference type="ARBA" id="ARBA00022692"/>
    </source>
</evidence>
<dbReference type="PANTHER" id="PTHR39087:SF2">
    <property type="entry name" value="UPF0104 MEMBRANE PROTEIN MJ1595"/>
    <property type="match status" value="1"/>
</dbReference>
<dbReference type="Pfam" id="PF04023">
    <property type="entry name" value="FeoA"/>
    <property type="match status" value="1"/>
</dbReference>
<dbReference type="InterPro" id="IPR022791">
    <property type="entry name" value="L-PG_synthase/AglD"/>
</dbReference>
<dbReference type="Gene3D" id="2.30.30.90">
    <property type="match status" value="1"/>
</dbReference>
<evidence type="ECO:0000313" key="11">
    <source>
        <dbReference type="Proteomes" id="UP000237350"/>
    </source>
</evidence>
<feature type="transmembrane region" description="Helical" evidence="8">
    <location>
        <begin position="302"/>
        <end position="318"/>
    </location>
</feature>
<feature type="transmembrane region" description="Helical" evidence="8">
    <location>
        <begin position="125"/>
        <end position="156"/>
    </location>
</feature>
<dbReference type="NCBIfam" id="TIGR00374">
    <property type="entry name" value="flippase-like domain"/>
    <property type="match status" value="1"/>
</dbReference>
<feature type="transmembrane region" description="Helical" evidence="8">
    <location>
        <begin position="176"/>
        <end position="195"/>
    </location>
</feature>
<evidence type="ECO:0000256" key="2">
    <source>
        <dbReference type="ARBA" id="ARBA00022475"/>
    </source>
</evidence>
<gene>
    <name evidence="10" type="ORF">AU468_00060</name>
</gene>
<evidence type="ECO:0000256" key="7">
    <source>
        <dbReference type="SAM" id="MobiDB-lite"/>
    </source>
</evidence>
<accession>A0A2S4K1H1</accession>
<sequence length="690" mass="71652">MPVPGALFQNRLLRGLILVGAVALMSRLVSREALGAALVSLGGVSPGAMVLLLLLQVLVLGVLCFQWSLLLAARAPSGRAPWLSVVPPYLAGAFVESVTPSAKLGGGITRGILFQRRFGISSRDVALVIGLQAAVMILGAALVLVPAGIFFGGAALEILGEGARVPSLPSPHGRSLLPGGIAFFLMAALAGVILFSKRSWLQRRGQGSAFSRRRLAVATALAAAVWALYPLKVFCAAWALGVPLAFSVTLVATFTAYLAGLLPLTPGGLGSYEAVMTLVLARSGVPLDRALAVTMLSRVVSFWWPLALSSLAAAVLLVRSGGRGNGRGAPGNQGGMTLSAKDSPEVRAHRKARKQFTTKDGGMGSFFLSAVVHFERCAAGNSLAGALYHRCFYRKIIDTEIAAAGIEPGARVLQLGCGPFPMTAIALAERGYRVTAVDRCAGTVRSASSLVPSSVQMLCADGLELDYSGYDAVFVALHVQPRQEIVRRILATADRGTPVLCRNGRGVLCRSYGRVTPHTIGGAVSGWSRPLPGKKELVVLRKKGSSPKACPRACAKDIIPTTPASMQSDPSGAGLLAERPGNGQEVCCPGDPAGICRLCDLAPCQGGEITAIPDMPMLAAMGLRPGKACTILAVQPWGGPVICSIGGRQIALERTVAEDITVSSLAGRAEAPEEGQAENAPVDQKGSLVS</sequence>
<keyword evidence="6 8" id="KW-0472">Membrane</keyword>
<evidence type="ECO:0000259" key="9">
    <source>
        <dbReference type="SMART" id="SM00899"/>
    </source>
</evidence>
<keyword evidence="11" id="KW-1185">Reference proteome</keyword>
<dbReference type="Pfam" id="PF03706">
    <property type="entry name" value="LPG_synthase_TM"/>
    <property type="match status" value="1"/>
</dbReference>
<evidence type="ECO:0000256" key="1">
    <source>
        <dbReference type="ARBA" id="ARBA00004651"/>
    </source>
</evidence>
<dbReference type="InterPro" id="IPR038157">
    <property type="entry name" value="FeoA_core_dom"/>
</dbReference>
<keyword evidence="5" id="KW-0408">Iron</keyword>
<dbReference type="SUPFAM" id="SSF50037">
    <property type="entry name" value="C-terminal domain of transcriptional repressors"/>
    <property type="match status" value="1"/>
</dbReference>
<feature type="region of interest" description="Disordered" evidence="7">
    <location>
        <begin position="326"/>
        <end position="345"/>
    </location>
</feature>
<comment type="caution">
    <text evidence="10">The sequence shown here is derived from an EMBL/GenBank/DDBJ whole genome shotgun (WGS) entry which is preliminary data.</text>
</comment>
<dbReference type="PANTHER" id="PTHR39087">
    <property type="entry name" value="UPF0104 MEMBRANE PROTEIN MJ1595"/>
    <property type="match status" value="1"/>
</dbReference>
<feature type="transmembrane region" description="Helical" evidence="8">
    <location>
        <begin position="49"/>
        <end position="73"/>
    </location>
</feature>